<name>A0A3A3ENA7_9GAMM</name>
<dbReference type="EMBL" id="QYSE01000003">
    <property type="protein sequence ID" value="RJF34408.1"/>
    <property type="molecule type" value="Genomic_DNA"/>
</dbReference>
<proteinExistence type="predicted"/>
<dbReference type="Proteomes" id="UP000265938">
    <property type="component" value="Unassembled WGS sequence"/>
</dbReference>
<evidence type="ECO:0000313" key="1">
    <source>
        <dbReference type="EMBL" id="RJF34408.1"/>
    </source>
</evidence>
<dbReference type="AlphaFoldDB" id="A0A3A3ENA7"/>
<organism evidence="1 2">
    <name type="scientific">Pseudoalteromonas gelatinilytica</name>
    <dbReference type="NCBI Taxonomy" id="1703256"/>
    <lineage>
        <taxon>Bacteria</taxon>
        <taxon>Pseudomonadati</taxon>
        <taxon>Pseudomonadota</taxon>
        <taxon>Gammaproteobacteria</taxon>
        <taxon>Alteromonadales</taxon>
        <taxon>Pseudoalteromonadaceae</taxon>
        <taxon>Pseudoalteromonas</taxon>
    </lineage>
</organism>
<reference evidence="1 2" key="1">
    <citation type="submission" date="2018-09" db="EMBL/GenBank/DDBJ databases">
        <title>Identification of marine bacteria producing industrial enzymes.</title>
        <authorList>
            <person name="Cheng T.H."/>
            <person name="Saidin J."/>
            <person name="Muhd D.D."/>
            <person name="Isa M.N.M."/>
            <person name="Bakar M.F.A."/>
            <person name="Ismail N."/>
        </authorList>
    </citation>
    <scope>NUCLEOTIDE SEQUENCE [LARGE SCALE GENOMIC DNA]</scope>
    <source>
        <strain evidence="1 2">MNAD 1.6</strain>
    </source>
</reference>
<protein>
    <submittedName>
        <fullName evidence="1">Uncharacterized protein</fullName>
    </submittedName>
</protein>
<sequence length="66" mass="7763">MFYQKCFLEPRGCNPKCMGAKNNYSRAKNQFHSVPIHLKLNLAIVDAIIQLLWWHFIDAKIMKNTI</sequence>
<comment type="caution">
    <text evidence="1">The sequence shown here is derived from an EMBL/GenBank/DDBJ whole genome shotgun (WGS) entry which is preliminary data.</text>
</comment>
<gene>
    <name evidence="1" type="ORF">D4741_13540</name>
</gene>
<evidence type="ECO:0000313" key="2">
    <source>
        <dbReference type="Proteomes" id="UP000265938"/>
    </source>
</evidence>
<accession>A0A3A3ENA7</accession>